<dbReference type="Proteomes" id="UP000799424">
    <property type="component" value="Unassembled WGS sequence"/>
</dbReference>
<keyword evidence="1" id="KW-0175">Coiled coil</keyword>
<proteinExistence type="predicted"/>
<reference evidence="2" key="1">
    <citation type="journal article" date="2020" name="Stud. Mycol.">
        <title>101 Dothideomycetes genomes: a test case for predicting lifestyles and emergence of pathogens.</title>
        <authorList>
            <person name="Haridas S."/>
            <person name="Albert R."/>
            <person name="Binder M."/>
            <person name="Bloem J."/>
            <person name="Labutti K."/>
            <person name="Salamov A."/>
            <person name="Andreopoulos B."/>
            <person name="Baker S."/>
            <person name="Barry K."/>
            <person name="Bills G."/>
            <person name="Bluhm B."/>
            <person name="Cannon C."/>
            <person name="Castanera R."/>
            <person name="Culley D."/>
            <person name="Daum C."/>
            <person name="Ezra D."/>
            <person name="Gonzalez J."/>
            <person name="Henrissat B."/>
            <person name="Kuo A."/>
            <person name="Liang C."/>
            <person name="Lipzen A."/>
            <person name="Lutzoni F."/>
            <person name="Magnuson J."/>
            <person name="Mondo S."/>
            <person name="Nolan M."/>
            <person name="Ohm R."/>
            <person name="Pangilinan J."/>
            <person name="Park H.-J."/>
            <person name="Ramirez L."/>
            <person name="Alfaro M."/>
            <person name="Sun H."/>
            <person name="Tritt A."/>
            <person name="Yoshinaga Y."/>
            <person name="Zwiers L.-H."/>
            <person name="Turgeon B."/>
            <person name="Goodwin S."/>
            <person name="Spatafora J."/>
            <person name="Crous P."/>
            <person name="Grigoriev I."/>
        </authorList>
    </citation>
    <scope>NUCLEOTIDE SEQUENCE</scope>
    <source>
        <strain evidence="2">CBS 113818</strain>
    </source>
</reference>
<sequence length="257" mass="29758">MDNTAFPLGKKHMKQEVRRRMKRERQEALAAEAAADEKRARLLPLAYERGRLECLKLCLSVHAVLPSELSDMVYDQLISSGTTEHHVMETRDEDGNLRVSTNALIRMSFFDPQARIPQDPAARRDCWRYTEYTGDVVGKAIAERWYRTSKFVIYAEDDLFEKFLTTDVWERDVVPVDAVRHLRIVVPIPYKWPAPAPQSIRRQIERNFQLLRRISNSRTKIFIQLPVSCDPLNERMRAGLLPRAMTPTGSPGLYTCQ</sequence>
<gene>
    <name evidence="2" type="ORF">CC86DRAFT_372027</name>
</gene>
<organism evidence="2 3">
    <name type="scientific">Ophiobolus disseminans</name>
    <dbReference type="NCBI Taxonomy" id="1469910"/>
    <lineage>
        <taxon>Eukaryota</taxon>
        <taxon>Fungi</taxon>
        <taxon>Dikarya</taxon>
        <taxon>Ascomycota</taxon>
        <taxon>Pezizomycotina</taxon>
        <taxon>Dothideomycetes</taxon>
        <taxon>Pleosporomycetidae</taxon>
        <taxon>Pleosporales</taxon>
        <taxon>Pleosporineae</taxon>
        <taxon>Phaeosphaeriaceae</taxon>
        <taxon>Ophiobolus</taxon>
    </lineage>
</organism>
<keyword evidence="3" id="KW-1185">Reference proteome</keyword>
<protein>
    <submittedName>
        <fullName evidence="2">Uncharacterized protein</fullName>
    </submittedName>
</protein>
<accession>A0A6A6ZSN4</accession>
<feature type="coiled-coil region" evidence="1">
    <location>
        <begin position="14"/>
        <end position="41"/>
    </location>
</feature>
<dbReference type="EMBL" id="MU006231">
    <property type="protein sequence ID" value="KAF2823826.1"/>
    <property type="molecule type" value="Genomic_DNA"/>
</dbReference>
<evidence type="ECO:0000313" key="2">
    <source>
        <dbReference type="EMBL" id="KAF2823826.1"/>
    </source>
</evidence>
<name>A0A6A6ZSN4_9PLEO</name>
<evidence type="ECO:0000256" key="1">
    <source>
        <dbReference type="SAM" id="Coils"/>
    </source>
</evidence>
<dbReference type="OrthoDB" id="3684889at2759"/>
<dbReference type="AlphaFoldDB" id="A0A6A6ZSN4"/>
<evidence type="ECO:0000313" key="3">
    <source>
        <dbReference type="Proteomes" id="UP000799424"/>
    </source>
</evidence>